<keyword evidence="3" id="KW-1185">Reference proteome</keyword>
<comment type="caution">
    <text evidence="2">The sequence shown here is derived from an EMBL/GenBank/DDBJ whole genome shotgun (WGS) entry which is preliminary data.</text>
</comment>
<feature type="region of interest" description="Disordered" evidence="1">
    <location>
        <begin position="12"/>
        <end position="49"/>
    </location>
</feature>
<accession>A0A9W6UFM2</accession>
<dbReference type="Proteomes" id="UP001165121">
    <property type="component" value="Unassembled WGS sequence"/>
</dbReference>
<dbReference type="EMBL" id="BSXT01000649">
    <property type="protein sequence ID" value="GMF31705.1"/>
    <property type="molecule type" value="Genomic_DNA"/>
</dbReference>
<feature type="compositionally biased region" description="Polar residues" evidence="1">
    <location>
        <begin position="15"/>
        <end position="24"/>
    </location>
</feature>
<feature type="compositionally biased region" description="Basic and acidic residues" evidence="1">
    <location>
        <begin position="210"/>
        <end position="222"/>
    </location>
</feature>
<proteinExistence type="predicted"/>
<evidence type="ECO:0000313" key="3">
    <source>
        <dbReference type="Proteomes" id="UP001165121"/>
    </source>
</evidence>
<organism evidence="2 3">
    <name type="scientific">Phytophthora fragariaefolia</name>
    <dbReference type="NCBI Taxonomy" id="1490495"/>
    <lineage>
        <taxon>Eukaryota</taxon>
        <taxon>Sar</taxon>
        <taxon>Stramenopiles</taxon>
        <taxon>Oomycota</taxon>
        <taxon>Peronosporomycetes</taxon>
        <taxon>Peronosporales</taxon>
        <taxon>Peronosporaceae</taxon>
        <taxon>Phytophthora</taxon>
    </lineage>
</organism>
<dbReference type="AlphaFoldDB" id="A0A9W6UFM2"/>
<sequence length="251" mass="27799">MQSFFDAAMERFLKEQQQASSNRPAASPGPADPKLSGAQGVDMKSVGSAHSHLSEYDRDDLNVDVPARAAVAATDSSRAGTLSATRISVSAISDLKEFSRKDRVKDRARSWFSKVKSSFVRDQAPDSERCLVFGDLLTGPARNWYRQLSRSIRSDWKGLVKGFQIQYCGRGASVARQYYHVWKRLDESPLEYFYRLNVAGLRAQLSIKDGSTEARREHDPGRRLTGGDAAIPGTREGEAGQDGGWVHQTQT</sequence>
<evidence type="ECO:0000313" key="2">
    <source>
        <dbReference type="EMBL" id="GMF31705.1"/>
    </source>
</evidence>
<reference evidence="2" key="1">
    <citation type="submission" date="2023-04" db="EMBL/GenBank/DDBJ databases">
        <title>Phytophthora fragariaefolia NBRC 109709.</title>
        <authorList>
            <person name="Ichikawa N."/>
            <person name="Sato H."/>
            <person name="Tonouchi N."/>
        </authorList>
    </citation>
    <scope>NUCLEOTIDE SEQUENCE</scope>
    <source>
        <strain evidence="2">NBRC 109709</strain>
    </source>
</reference>
<name>A0A9W6UFM2_9STRA</name>
<gene>
    <name evidence="2" type="ORF">Pfra01_000734500</name>
</gene>
<feature type="region of interest" description="Disordered" evidence="1">
    <location>
        <begin position="210"/>
        <end position="251"/>
    </location>
</feature>
<protein>
    <submittedName>
        <fullName evidence="2">Unnamed protein product</fullName>
    </submittedName>
</protein>
<evidence type="ECO:0000256" key="1">
    <source>
        <dbReference type="SAM" id="MobiDB-lite"/>
    </source>
</evidence>